<dbReference type="AlphaFoldDB" id="N1QIP0"/>
<reference evidence="1 2" key="1">
    <citation type="journal article" date="2012" name="PLoS Pathog.">
        <title>Diverse lifestyles and strategies of plant pathogenesis encoded in the genomes of eighteen Dothideomycetes fungi.</title>
        <authorList>
            <person name="Ohm R.A."/>
            <person name="Feau N."/>
            <person name="Henrissat B."/>
            <person name="Schoch C.L."/>
            <person name="Horwitz B.A."/>
            <person name="Barry K.W."/>
            <person name="Condon B.J."/>
            <person name="Copeland A.C."/>
            <person name="Dhillon B."/>
            <person name="Glaser F."/>
            <person name="Hesse C.N."/>
            <person name="Kosti I."/>
            <person name="LaButti K."/>
            <person name="Lindquist E.A."/>
            <person name="Lucas S."/>
            <person name="Salamov A.A."/>
            <person name="Bradshaw R.E."/>
            <person name="Ciuffetti L."/>
            <person name="Hamelin R.C."/>
            <person name="Kema G.H.J."/>
            <person name="Lawrence C."/>
            <person name="Scott J.A."/>
            <person name="Spatafora J.W."/>
            <person name="Turgeon B.G."/>
            <person name="de Wit P.J.G.M."/>
            <person name="Zhong S."/>
            <person name="Goodwin S.B."/>
            <person name="Grigoriev I.V."/>
        </authorList>
    </citation>
    <scope>NUCLEOTIDE SEQUENCE [LARGE SCALE GENOMIC DNA]</scope>
    <source>
        <strain evidence="1 2">SO2202</strain>
    </source>
</reference>
<evidence type="ECO:0000313" key="1">
    <source>
        <dbReference type="EMBL" id="EMF11680.1"/>
    </source>
</evidence>
<organism evidence="1 2">
    <name type="scientific">Sphaerulina musiva (strain SO2202)</name>
    <name type="common">Poplar stem canker fungus</name>
    <name type="synonym">Septoria musiva</name>
    <dbReference type="NCBI Taxonomy" id="692275"/>
    <lineage>
        <taxon>Eukaryota</taxon>
        <taxon>Fungi</taxon>
        <taxon>Dikarya</taxon>
        <taxon>Ascomycota</taxon>
        <taxon>Pezizomycotina</taxon>
        <taxon>Dothideomycetes</taxon>
        <taxon>Dothideomycetidae</taxon>
        <taxon>Mycosphaerellales</taxon>
        <taxon>Mycosphaerellaceae</taxon>
        <taxon>Sphaerulina</taxon>
    </lineage>
</organism>
<dbReference type="RefSeq" id="XP_016759801.1">
    <property type="nucleotide sequence ID" value="XM_016902577.1"/>
</dbReference>
<proteinExistence type="predicted"/>
<name>N1QIP0_SPHMS</name>
<dbReference type="HOGENOM" id="CLU_1448569_0_0_1"/>
<protein>
    <submittedName>
        <fullName evidence="1">Uncharacterized protein</fullName>
    </submittedName>
</protein>
<dbReference type="Proteomes" id="UP000016931">
    <property type="component" value="Unassembled WGS sequence"/>
</dbReference>
<sequence length="187" mass="21337">MGSPQENVLKPPTLPRGYWTPRSSWAWDAPFTQRELLIASRRELHFGLYIHFQYSLPNRRDLHAEVVQHDSASAIRIAVKHVRNENRSRRTSNKTLSVWLMPVLCTWNQHPEFMLVAVLVGIKKVEDTRLVHTVYSGCVLSDILHELRVLACGQLSRSPADLSDASSCSTYDISARSLDELRLRCSS</sequence>
<dbReference type="EMBL" id="KB456265">
    <property type="protein sequence ID" value="EMF11680.1"/>
    <property type="molecule type" value="Genomic_DNA"/>
</dbReference>
<gene>
    <name evidence="1" type="ORF">SEPMUDRAFT_133689</name>
</gene>
<dbReference type="GeneID" id="27899714"/>
<keyword evidence="2" id="KW-1185">Reference proteome</keyword>
<accession>N1QIP0</accession>
<evidence type="ECO:0000313" key="2">
    <source>
        <dbReference type="Proteomes" id="UP000016931"/>
    </source>
</evidence>